<dbReference type="RefSeq" id="WP_382408105.1">
    <property type="nucleotide sequence ID" value="NZ_JBHSGU010000002.1"/>
</dbReference>
<keyword evidence="2" id="KW-1185">Reference proteome</keyword>
<name>A0ABV9LY97_9ALTE</name>
<dbReference type="EMBL" id="JBHSGU010000002">
    <property type="protein sequence ID" value="MFC4700583.1"/>
    <property type="molecule type" value="Genomic_DNA"/>
</dbReference>
<dbReference type="CDD" id="cd10936">
    <property type="entry name" value="CE4_DAC2"/>
    <property type="match status" value="1"/>
</dbReference>
<dbReference type="PANTHER" id="PTHR30105:SF2">
    <property type="entry name" value="DIVERGENT POLYSACCHARIDE DEACETYLASE SUPERFAMILY"/>
    <property type="match status" value="1"/>
</dbReference>
<dbReference type="InterPro" id="IPR006837">
    <property type="entry name" value="Divergent_DAC"/>
</dbReference>
<reference evidence="2" key="1">
    <citation type="journal article" date="2019" name="Int. J. Syst. Evol. Microbiol.">
        <title>The Global Catalogue of Microorganisms (GCM) 10K type strain sequencing project: providing services to taxonomists for standard genome sequencing and annotation.</title>
        <authorList>
            <consortium name="The Broad Institute Genomics Platform"/>
            <consortium name="The Broad Institute Genome Sequencing Center for Infectious Disease"/>
            <person name="Wu L."/>
            <person name="Ma J."/>
        </authorList>
    </citation>
    <scope>NUCLEOTIDE SEQUENCE [LARGE SCALE GENOMIC DNA]</scope>
    <source>
        <strain evidence="2">KACC 12507</strain>
    </source>
</reference>
<evidence type="ECO:0000313" key="1">
    <source>
        <dbReference type="EMBL" id="MFC4700583.1"/>
    </source>
</evidence>
<organism evidence="1 2">
    <name type="scientific">Glaciecola siphonariae</name>
    <dbReference type="NCBI Taxonomy" id="521012"/>
    <lineage>
        <taxon>Bacteria</taxon>
        <taxon>Pseudomonadati</taxon>
        <taxon>Pseudomonadota</taxon>
        <taxon>Gammaproteobacteria</taxon>
        <taxon>Alteromonadales</taxon>
        <taxon>Alteromonadaceae</taxon>
        <taxon>Glaciecola</taxon>
    </lineage>
</organism>
<dbReference type="Proteomes" id="UP001595897">
    <property type="component" value="Unassembled WGS sequence"/>
</dbReference>
<dbReference type="SUPFAM" id="SSF88713">
    <property type="entry name" value="Glycoside hydrolase/deacetylase"/>
    <property type="match status" value="1"/>
</dbReference>
<dbReference type="InterPro" id="IPR011330">
    <property type="entry name" value="Glyco_hydro/deAcase_b/a-brl"/>
</dbReference>
<proteinExistence type="predicted"/>
<gene>
    <name evidence="1" type="ORF">ACFO4O_10465</name>
</gene>
<sequence length="277" mass="30594">MAMLTVFACANASERSTSKIAIIIDDIGAKAADKYAFELPRSVTFSILPHTRYSTPFSFTAAQQNREVMLHMPMESLNGEALGEGPLLSSMYPQELENALHAALSTVPHAVGVNNHMGSKLTQMTLPMQTVMRSLTQSNMFFIDSRTTKFTKAGSIAKEFGLSSATRHVFLDHERNTAFIDKQFEKLIKRARRNGKAIGIAHPHKVSVTYLKEALAKLPDDIEVVTISEYLRETDKFRINPMLVQSNHAIDNDKPNQTTVSTALAISNAEPQSSAPK</sequence>
<dbReference type="Pfam" id="PF04748">
    <property type="entry name" value="Polysacc_deac_2"/>
    <property type="match status" value="1"/>
</dbReference>
<comment type="caution">
    <text evidence="1">The sequence shown here is derived from an EMBL/GenBank/DDBJ whole genome shotgun (WGS) entry which is preliminary data.</text>
</comment>
<dbReference type="Gene3D" id="3.20.20.370">
    <property type="entry name" value="Glycoside hydrolase/deacetylase"/>
    <property type="match status" value="1"/>
</dbReference>
<evidence type="ECO:0000313" key="2">
    <source>
        <dbReference type="Proteomes" id="UP001595897"/>
    </source>
</evidence>
<protein>
    <submittedName>
        <fullName evidence="1">Divergent polysaccharide deacetylase family protein</fullName>
    </submittedName>
</protein>
<accession>A0ABV9LY97</accession>
<dbReference type="PANTHER" id="PTHR30105">
    <property type="entry name" value="UNCHARACTERIZED YIBQ-RELATED"/>
    <property type="match status" value="1"/>
</dbReference>